<evidence type="ECO:0000256" key="3">
    <source>
        <dbReference type="ARBA" id="ARBA00004316"/>
    </source>
</evidence>
<dbReference type="SMART" id="SM01225">
    <property type="entry name" value="G8"/>
    <property type="match status" value="2"/>
</dbReference>
<dbReference type="SMART" id="SM00429">
    <property type="entry name" value="IPT"/>
    <property type="match status" value="5"/>
</dbReference>
<evidence type="ECO:0000256" key="8">
    <source>
        <dbReference type="ARBA" id="ARBA00023180"/>
    </source>
</evidence>
<keyword evidence="7" id="KW-1133">Transmembrane helix</keyword>
<dbReference type="InterPro" id="IPR002909">
    <property type="entry name" value="IPT_dom"/>
</dbReference>
<dbReference type="OrthoDB" id="120976at2759"/>
<dbReference type="InterPro" id="IPR011050">
    <property type="entry name" value="Pectin_lyase_fold/virulence"/>
</dbReference>
<dbReference type="InterPro" id="IPR019316">
    <property type="entry name" value="G8_domain"/>
</dbReference>
<evidence type="ECO:0000313" key="13">
    <source>
        <dbReference type="Proteomes" id="UP000075714"/>
    </source>
</evidence>
<dbReference type="CDD" id="cd00603">
    <property type="entry name" value="IPT_PCSR"/>
    <property type="match status" value="5"/>
</dbReference>
<comment type="caution">
    <text evidence="12">The sequence shown here is derived from an EMBL/GenBank/DDBJ whole genome shotgun (WGS) entry which is preliminary data.</text>
</comment>
<dbReference type="Pfam" id="PF10162">
    <property type="entry name" value="G8"/>
    <property type="match status" value="2"/>
</dbReference>
<dbReference type="InterPro" id="IPR014756">
    <property type="entry name" value="Ig_E-set"/>
</dbReference>
<feature type="domain" description="G8" evidence="10">
    <location>
        <begin position="2916"/>
        <end position="3046"/>
    </location>
</feature>
<reference evidence="13" key="1">
    <citation type="journal article" date="2016" name="Nat. Commun.">
        <title>The Gonium pectorale genome demonstrates co-option of cell cycle regulation during the evolution of multicellularity.</title>
        <authorList>
            <person name="Hanschen E.R."/>
            <person name="Marriage T.N."/>
            <person name="Ferris P.J."/>
            <person name="Hamaji T."/>
            <person name="Toyoda A."/>
            <person name="Fujiyama A."/>
            <person name="Neme R."/>
            <person name="Noguchi H."/>
            <person name="Minakuchi Y."/>
            <person name="Suzuki M."/>
            <person name="Kawai-Toyooka H."/>
            <person name="Smith D.R."/>
            <person name="Sparks H."/>
            <person name="Anderson J."/>
            <person name="Bakaric R."/>
            <person name="Luria V."/>
            <person name="Karger A."/>
            <person name="Kirschner M.W."/>
            <person name="Durand P.M."/>
            <person name="Michod R.E."/>
            <person name="Nozaki H."/>
            <person name="Olson B.J."/>
        </authorList>
    </citation>
    <scope>NUCLEOTIDE SEQUENCE [LARGE SCALE GENOMIC DNA]</scope>
    <source>
        <strain evidence="13">NIES-2863</strain>
    </source>
</reference>
<evidence type="ECO:0008006" key="14">
    <source>
        <dbReference type="Google" id="ProtNLM"/>
    </source>
</evidence>
<feature type="domain" description="G8" evidence="10">
    <location>
        <begin position="2044"/>
        <end position="2167"/>
    </location>
</feature>
<dbReference type="CDD" id="cd00102">
    <property type="entry name" value="IPT"/>
    <property type="match status" value="1"/>
</dbReference>
<dbReference type="SMART" id="SM00710">
    <property type="entry name" value="PbH1"/>
    <property type="match status" value="9"/>
</dbReference>
<dbReference type="Gene3D" id="2.60.40.10">
    <property type="entry name" value="Immunoglobulins"/>
    <property type="match status" value="6"/>
</dbReference>
<dbReference type="InterPro" id="IPR006626">
    <property type="entry name" value="PbH1"/>
</dbReference>
<evidence type="ECO:0000256" key="2">
    <source>
        <dbReference type="ARBA" id="ARBA00004236"/>
    </source>
</evidence>
<gene>
    <name evidence="12" type="ORF">GPECTOR_32g498</name>
</gene>
<protein>
    <recommendedName>
        <fullName evidence="14">Fibrocystin-L</fullName>
    </recommendedName>
</protein>
<name>A0A150GE75_GONPE</name>
<evidence type="ECO:0000256" key="1">
    <source>
        <dbReference type="ARBA" id="ARBA00004167"/>
    </source>
</evidence>
<dbReference type="Pfam" id="PF24606">
    <property type="entry name" value="CEMIP_beta-hel"/>
    <property type="match status" value="1"/>
</dbReference>
<dbReference type="PROSITE" id="PS51484">
    <property type="entry name" value="G8"/>
    <property type="match status" value="2"/>
</dbReference>
<sequence>MGTAESANVTMSFEGSLRGGQPVVQRSAYRTAADGTPYMFQTYAEVTAVSPSRGSLAGGTLVTISGRGFPTLSLGRNDSVVVTIAGAPCRVVSSTYSQLVCETGPRPVNYQPPRPLKGLYPGMRGIEYEYYTSAAGWISNLWRINDTMKIDMYNGSYKSVLNGAWEIPPNETLNAASFNTKSFFIAPRDGNYTFLLSCDDDCYMNGTYALPNGTVISSTMTALMSAWTGWNDWFKYPFQQTPPVTLTAGQPILLEVAGANILGHGGMAAGVIAPSAVSRFNSVPEVQNIVVTGASRARVVTLKYRWAAGVKFVFNVTVTAPTASILQFGVNALSLANLTYNTSLYTSGLAPFPPSPPPPGSDCTFFNPRSMLERSGGANFGPYRRSLIIPDVSTWTVAAEASPMPAVTPGGSWTLWLADTAGNALSSPVSLTWNAAVANVQTAVNGLFPGKTIAVTGALSALEGGYLSNTWTVTFNIAEGNNVPRLMVTPGTDMATDSASISSSLTQNATTAVAGTFRVAYGPYCESVTIATSDTATEVKNKLTTLPGLAAPLDVQKSGNQYSGFTWKVTFDPQSNSGNQPLLRVSDASNVTGTDVRAYVTELVQGSTRQLYGPIPTEFTALAVASPVELSVVVNNVPSACAHPAGGPGCTFTYDQALTPSVTAVSPNSFNFASGASGLPLTITGTGFAASAQGNEVFLDDNTTCTVTSASATTIVCSLPPTIAAGSRTVRVRVIGVGFASAADASVRIAVRVLAITGVSYPSIAPRGNGAMLLNVSGRGFDSVNCDRNTVSVGGSPCGVLACSWAQLQVLCSGPAITAGVTTATVIVSVSNASSIVVDSTVSPANSTLVVDPAGAPRVSVASALTFPATGGVVNLTVAGMEGWTFKAVWLLPNLNLSALDFSTGSRNLLLSRAFGAAIAACRGSVSYDAPGRISCAVPYILNGVYGVALEPFPAGPSAPPRPWVLAQDALSFDMAITGVWPRVGSIGGGTELVITGSGFAPGNRSGENVVLIPVPVSTTFLNGLVVCDVTSATATQIRCRTRPHLATDADAMDPMARNTLPRPSGPNPGPIRVVSCGSDATLSSRSPAFDINKFYCAFMPTSARAAACRDNGGDMSACSFTYTWDPTPSISSISSSLVFPGDTLTVSGIYLGDVVSLELWTANGTVGGTCLTPFAAKTASQISCVIALNTPAGVYQVVLITAAGGYGGMSVDPNKVGRVAVATRLTAVTGGVGSLGGGGSLILTAAGAGFNASAPSNNKVLVDQLPCNVTAVTSTSLTCTLPAVAGNVKAEFWNYSGSIRAVDFTTYPNPVSNQGWGEPYYQLWPFTSSPDPAFIGVDYFAGRFTFYMPVNATGVYTFAIYGDDNALLYVDGVFLGSGSLSTQSFSTSLTAGMHKFMVVYSEVFSGSTVDMWWDAGDGKGANRRLPWTSATPFPPATPVPLTVTVNGVPAVHDCPNIPLTLAAPDAVAIVPGEATSISVPAPTCAYVFSSYSTAIITATAGVPPPSGVGLPSLITLTGSWLTSDAANISVSVGGQPCTNVTLVPTATAGLSNVTCILPSLPGNLQRTVSVTVAGRGAARLAPTVGVYSLTMRFPLAITSIVPNRISHGGGVEVVVNGYGFVPPLGPLNASKSGRFMSVSFTDNNMQPGNLSTPLSLGALIVSVTTTQLRLRIPRLYSSFSPSVELTKVVQIVLTDFGTGYNYQASSAGLYFNHQQTPTPLRFSPATASATASTTFNVSWSLRPGIVLTPTPAGQPSRASVSLTPIPPTFPAALNYSQPFIDCTAPTVMTAAWASSTYNETLNCTLPAGTPSNVYAVWVCVTNGCRPMPGSVTVPLELSSVSPQRGSYAGGDIVTITGSGFASNTSAVTVFFGNASCAVLQASFTSVTCQLGSALGNDTVLPTSEVVGRLQISPSEGAPLQTFADAALAYTFDPAMTPVVRSALVTRGSTEGGTNLTYIIAFGSSGVPASEAVTITIANLTCLNVTVSVSTGAAGSAAVSCFTPKPPLWPTPPGPLPVRIAVAGRGFAHGNLSYEYVNLWSRRTTWGGGPLPVEESLIYIPSNTSIVLDVSPPLLSGLIVEGILRFDEAATAELELRVKYIIIRGGGQLFVGNETVPYSGRAKITLVTQPHVDLEIPLYGSKVIAVRDGKVVLHGQHKEPTWTRLAATAGVGAESILLTGRVNWRPGDVIAIASSSFYTNQSETATIVAANYDPGLDVTMVDLNAKLNFTHLGVIEPIAYGQANGATIDMRAEVAVLTRNVVLQGDENSEAFMFGATVMVSTPSGRPRANLRFEQAEIRQTGQAFRLGRYTMHFHMHGDLAYQSWIRGCAVHHTYNRALTIHGSHRVIVQDNVAYNVMGHAFFLEDGIETGNIFENNLGMSTRASSALLNTDTTPATFWITNPNNTYRNNVAAGSDAYGYWVRLLDNPEGPSYTTSVCPKFTPLGVIQNNVAHSNMFYGFRIHPEYYPKQNPCSNFMSSYIQVPAVIDGLTTYKNGMKGAIATQVGLVIFANLTAADNGGGPLQHVVNGKDTGGGFEMTWIVDDRNRADVPLASMAGLRNAVIVSRTVSGFTGTAGAWPSDRRVNAIISQSAPMGHLKHSALMSVINVTFVDWTGSRYTALEACGKCKTFQGGGTTFTSRLSFIQSSGGSPALSHWTWGHQGVYLDTDGSLVNAANLPPELSESLPWPVGTSGATWHSAVESELFNPVECTYVRGVRTSNNGAFCSPDLIFRRIMLNQHTPAAIMYRDLLVTSVATNRTSIVHFTNYNEQGYQFTAATRRDYWLHWDTDARVDPDFYRLHKMDPMNASLGWVHLSTQYLLRLDRVEVNGVTTSGGYASLPPPTAPHGSSYYNKSFSPNSWWWGNFTYNDTKFSVFVKGDSNAELRLQAQVCPIGGCGLGFDNTTDLRGTLFWSDTNTWLNRPGGKPKAGENVTVPFGWNLVIDENTAPLADLVVLGNITFSPTGSSVLTANNVFVAAGGRFYAGSRAAPFPVTGKATIRLTGGRQDSSRAVDSSLVLGSKFIAAFRGGIIDLHGQSVGSRWTRLGASAPAGSSAIALASPQTGWAVGSTILITSSDYNVWHAEERTIVAVQNNGATLLLDSPLSYPHYAWTKSYANVSAAASSPPLVSVDMRAEVALLSSNIVIEAAEGPGVDALGGEYYGCRVLAHGASVARLSNVALRYCGQAGLDVPAVLFDRLASVPSGPSDPPGGVPNPSFLIDSVVYRSMDFSITGNVMYFSYDKDTVIISTPGNTIQNNLALGTLKNMDGNSGFDIRLPATFLVNEPDNYIANNVAAGSERIGFYLYGPPCSSVNNGFNGTGLINLNGLGSYGGGNASAFRGYFLNNTAHSNLVGLILKPSAASIEDGCTAVRNFTSYTSWDFDVLPVKGISTNVFLKDFNSINPKHAGVLILKTGELTEDALVTMADGVVAGRTHPEVCSMCAVRADPGCHPKLSTKSYNKYDPFTPAVGLLSSSFAIEFTKGPETKPWDAAHGYQTVLGRMHIYGTTFADWQGAFSCGGPQGWGQAAYAIGNHAKMPDAFHPHYFSRSNVINVLNNGSSTGMFLLQGPDPKWRNEADCGFQTFKQPDGSILELNCAGPKHVHFRDLDGTLTGTRSTVVGTYDTRRTFPYDQGTPIIPGPCTYAGNASAYTCLPNSSAYGLPDVSMKPVPTPVGGIGGNQHLFVLESRDGDSEDRNFGPVMFNVSGSIDLVVAAMDQGWCFAYTCQKRLSTFWTYLPMGHTVGVNFTGTPATVFRLWLPYAAPEDELVLEIYYMLLPNRRFVWLPESGRVAPSATKPRPGDGTPHGTFYWDQNTTTITVKIKGGRNLEIRGENAVLVGWGLAMSVNDFYDNQALFVSNLANFLGIPPERVFIARVVPGTERRRQLWSGASWRPWGFLGLEGPEGLGRRGLNTGASSTAQIDVMIYDDPAKSNNQV</sequence>
<evidence type="ECO:0000256" key="7">
    <source>
        <dbReference type="ARBA" id="ARBA00022989"/>
    </source>
</evidence>
<dbReference type="InterPro" id="IPR013783">
    <property type="entry name" value="Ig-like_fold"/>
</dbReference>
<keyword evidence="4" id="KW-1003">Cell membrane</keyword>
<feature type="domain" description="PA14" evidence="11">
    <location>
        <begin position="1284"/>
        <end position="1444"/>
    </location>
</feature>
<keyword evidence="8" id="KW-0325">Glycoprotein</keyword>
<dbReference type="EMBL" id="LSYV01000033">
    <property type="protein sequence ID" value="KXZ47885.1"/>
    <property type="molecule type" value="Genomic_DNA"/>
</dbReference>
<dbReference type="SUPFAM" id="SSF81296">
    <property type="entry name" value="E set domains"/>
    <property type="match status" value="5"/>
</dbReference>
<dbReference type="SUPFAM" id="SSF56988">
    <property type="entry name" value="Anthrax protective antigen"/>
    <property type="match status" value="1"/>
</dbReference>
<dbReference type="Proteomes" id="UP000075714">
    <property type="component" value="Unassembled WGS sequence"/>
</dbReference>
<dbReference type="InterPro" id="IPR037524">
    <property type="entry name" value="PA14/GLEYA"/>
</dbReference>
<evidence type="ECO:0000259" key="11">
    <source>
        <dbReference type="PROSITE" id="PS51820"/>
    </source>
</evidence>
<keyword evidence="9" id="KW-0966">Cell projection</keyword>
<dbReference type="PROSITE" id="PS51820">
    <property type="entry name" value="PA14"/>
    <property type="match status" value="1"/>
</dbReference>
<dbReference type="SUPFAM" id="SSF51126">
    <property type="entry name" value="Pectin lyase-like"/>
    <property type="match status" value="1"/>
</dbReference>
<keyword evidence="7" id="KW-0472">Membrane</keyword>
<evidence type="ECO:0000256" key="9">
    <source>
        <dbReference type="ARBA" id="ARBA00023273"/>
    </source>
</evidence>
<dbReference type="GO" id="GO:0005886">
    <property type="term" value="C:plasma membrane"/>
    <property type="evidence" value="ECO:0007669"/>
    <property type="project" value="UniProtKB-SubCell"/>
</dbReference>
<evidence type="ECO:0000313" key="12">
    <source>
        <dbReference type="EMBL" id="KXZ47885.1"/>
    </source>
</evidence>
<dbReference type="STRING" id="33097.A0A150GE75"/>
<keyword evidence="6" id="KW-0677">Repeat</keyword>
<dbReference type="PANTHER" id="PTHR46769:SF2">
    <property type="entry name" value="FIBROCYSTIN-L ISOFORM 2 PRECURSOR-RELATED"/>
    <property type="match status" value="1"/>
</dbReference>
<evidence type="ECO:0000256" key="5">
    <source>
        <dbReference type="ARBA" id="ARBA00022729"/>
    </source>
</evidence>
<evidence type="ECO:0000256" key="4">
    <source>
        <dbReference type="ARBA" id="ARBA00022475"/>
    </source>
</evidence>
<organism evidence="12 13">
    <name type="scientific">Gonium pectorale</name>
    <name type="common">Green alga</name>
    <dbReference type="NCBI Taxonomy" id="33097"/>
    <lineage>
        <taxon>Eukaryota</taxon>
        <taxon>Viridiplantae</taxon>
        <taxon>Chlorophyta</taxon>
        <taxon>core chlorophytes</taxon>
        <taxon>Chlorophyceae</taxon>
        <taxon>CS clade</taxon>
        <taxon>Chlamydomonadales</taxon>
        <taxon>Volvocaceae</taxon>
        <taxon>Gonium</taxon>
    </lineage>
</organism>
<dbReference type="PANTHER" id="PTHR46769">
    <property type="entry name" value="POLYCYSTIC KIDNEY AND HEPATIC DISEASE 1 (AUTOSOMAL RECESSIVE)-LIKE 1"/>
    <property type="match status" value="1"/>
</dbReference>
<keyword evidence="5" id="KW-0732">Signal</keyword>
<accession>A0A150GE75</accession>
<proteinExistence type="predicted"/>
<keyword evidence="7" id="KW-0812">Transmembrane</keyword>
<dbReference type="InterPro" id="IPR052387">
    <property type="entry name" value="Fibrocystin"/>
</dbReference>
<evidence type="ECO:0000259" key="10">
    <source>
        <dbReference type="PROSITE" id="PS51484"/>
    </source>
</evidence>
<keyword evidence="13" id="KW-1185">Reference proteome</keyword>
<comment type="subcellular location">
    <subcellularLocation>
        <location evidence="2">Cell membrane</location>
    </subcellularLocation>
    <subcellularLocation>
        <location evidence="3">Cell projection</location>
    </subcellularLocation>
    <subcellularLocation>
        <location evidence="1">Membrane</location>
        <topology evidence="1">Single-pass membrane protein</topology>
    </subcellularLocation>
</comment>
<dbReference type="GO" id="GO:0042995">
    <property type="term" value="C:cell projection"/>
    <property type="evidence" value="ECO:0007669"/>
    <property type="project" value="UniProtKB-SubCell"/>
</dbReference>
<evidence type="ECO:0000256" key="6">
    <source>
        <dbReference type="ARBA" id="ARBA00022737"/>
    </source>
</evidence>
<dbReference type="InterPro" id="IPR055401">
    <property type="entry name" value="CEMIP_beta-hel_dom"/>
</dbReference>
<dbReference type="Pfam" id="PF01833">
    <property type="entry name" value="TIG"/>
    <property type="match status" value="6"/>
</dbReference>